<gene>
    <name evidence="2" type="ORF">NA57DRAFT_54124</name>
</gene>
<protein>
    <submittedName>
        <fullName evidence="2">Uncharacterized protein</fullName>
    </submittedName>
</protein>
<name>A0A9P4IID2_9PEZI</name>
<sequence>MQNILRSPIRVTFSSNLYSIRLDHIVAPEREVCFGSLAPLSNDLKACIDWDRNHTRATGDVTTGDTGRSYILFMSESHLPGSACALSIDFIIVGSSVFQHPLLSSEFAGKRRQMPLIVYFTTLDAHLNSSKLTTPNLHHQPSTFNLTLFLSLTLSPSLTHTTTTTTTTGIIKMPAKRAAPAPAAGAAKRKKLDHPAPEAARKRKREDPAVAPAPAPPPRATKRKKVELPAAAPADTLHVAGADGPCKLRKLTAMKAWRKKYLPNIRKVFLELQEEQLTDEIDDSLTVSLGIMARMPLKEVRIAVTGRYLFTRNNHVLINPVSASELPVEEGRPSTVPLNRELHKFARGRDKKDIDLDALELKVHKSEKAVVGALKGLKADRAEIRGPMESSLKSDLIKAITGKDVVFGKGEEENLAVGELAEAEKMEKGEVPGGGEKKKKGSKKCPVKETLGRNARAAIPTDNGYRVAVGWRVVGDD</sequence>
<dbReference type="Proteomes" id="UP000799772">
    <property type="component" value="Unassembled WGS sequence"/>
</dbReference>
<feature type="region of interest" description="Disordered" evidence="1">
    <location>
        <begin position="426"/>
        <end position="456"/>
    </location>
</feature>
<evidence type="ECO:0000256" key="1">
    <source>
        <dbReference type="SAM" id="MobiDB-lite"/>
    </source>
</evidence>
<feature type="compositionally biased region" description="Basic and acidic residues" evidence="1">
    <location>
        <begin position="193"/>
        <end position="208"/>
    </location>
</feature>
<reference evidence="2" key="1">
    <citation type="journal article" date="2020" name="Stud. Mycol.">
        <title>101 Dothideomycetes genomes: a test case for predicting lifestyles and emergence of pathogens.</title>
        <authorList>
            <person name="Haridas S."/>
            <person name="Albert R."/>
            <person name="Binder M."/>
            <person name="Bloem J."/>
            <person name="Labutti K."/>
            <person name="Salamov A."/>
            <person name="Andreopoulos B."/>
            <person name="Baker S."/>
            <person name="Barry K."/>
            <person name="Bills G."/>
            <person name="Bluhm B."/>
            <person name="Cannon C."/>
            <person name="Castanera R."/>
            <person name="Culley D."/>
            <person name="Daum C."/>
            <person name="Ezra D."/>
            <person name="Gonzalez J."/>
            <person name="Henrissat B."/>
            <person name="Kuo A."/>
            <person name="Liang C."/>
            <person name="Lipzen A."/>
            <person name="Lutzoni F."/>
            <person name="Magnuson J."/>
            <person name="Mondo S."/>
            <person name="Nolan M."/>
            <person name="Ohm R."/>
            <person name="Pangilinan J."/>
            <person name="Park H.-J."/>
            <person name="Ramirez L."/>
            <person name="Alfaro M."/>
            <person name="Sun H."/>
            <person name="Tritt A."/>
            <person name="Yoshinaga Y."/>
            <person name="Zwiers L.-H."/>
            <person name="Turgeon B."/>
            <person name="Goodwin S."/>
            <person name="Spatafora J."/>
            <person name="Crous P."/>
            <person name="Grigoriev I."/>
        </authorList>
    </citation>
    <scope>NUCLEOTIDE SEQUENCE</scope>
    <source>
        <strain evidence="2">CBS 133067</strain>
    </source>
</reference>
<feature type="region of interest" description="Disordered" evidence="1">
    <location>
        <begin position="164"/>
        <end position="225"/>
    </location>
</feature>
<accession>A0A9P4IID2</accession>
<evidence type="ECO:0000313" key="2">
    <source>
        <dbReference type="EMBL" id="KAF2102201.1"/>
    </source>
</evidence>
<dbReference type="EMBL" id="ML978123">
    <property type="protein sequence ID" value="KAF2102201.1"/>
    <property type="molecule type" value="Genomic_DNA"/>
</dbReference>
<keyword evidence="3" id="KW-1185">Reference proteome</keyword>
<organism evidence="2 3">
    <name type="scientific">Rhizodiscina lignyota</name>
    <dbReference type="NCBI Taxonomy" id="1504668"/>
    <lineage>
        <taxon>Eukaryota</taxon>
        <taxon>Fungi</taxon>
        <taxon>Dikarya</taxon>
        <taxon>Ascomycota</taxon>
        <taxon>Pezizomycotina</taxon>
        <taxon>Dothideomycetes</taxon>
        <taxon>Pleosporomycetidae</taxon>
        <taxon>Aulographales</taxon>
        <taxon>Rhizodiscinaceae</taxon>
        <taxon>Rhizodiscina</taxon>
    </lineage>
</organism>
<dbReference type="AlphaFoldDB" id="A0A9P4IID2"/>
<comment type="caution">
    <text evidence="2">The sequence shown here is derived from an EMBL/GenBank/DDBJ whole genome shotgun (WGS) entry which is preliminary data.</text>
</comment>
<feature type="compositionally biased region" description="Low complexity" evidence="1">
    <location>
        <begin position="176"/>
        <end position="186"/>
    </location>
</feature>
<proteinExistence type="predicted"/>
<evidence type="ECO:0000313" key="3">
    <source>
        <dbReference type="Proteomes" id="UP000799772"/>
    </source>
</evidence>